<gene>
    <name evidence="3" type="primary">Acey_s0520.g2844</name>
    <name evidence="3" type="ORF">Y032_0520g2844</name>
</gene>
<evidence type="ECO:0000313" key="4">
    <source>
        <dbReference type="Proteomes" id="UP000024635"/>
    </source>
</evidence>
<comment type="caution">
    <text evidence="3">The sequence shown here is derived from an EMBL/GenBank/DDBJ whole genome shotgun (WGS) entry which is preliminary data.</text>
</comment>
<name>A0A016WST3_9BILA</name>
<dbReference type="Proteomes" id="UP000024635">
    <property type="component" value="Unassembled WGS sequence"/>
</dbReference>
<dbReference type="STRING" id="53326.A0A016WST3"/>
<keyword evidence="1" id="KW-1133">Transmembrane helix</keyword>
<evidence type="ECO:0000256" key="1">
    <source>
        <dbReference type="SAM" id="Phobius"/>
    </source>
</evidence>
<feature type="transmembrane region" description="Helical" evidence="1">
    <location>
        <begin position="174"/>
        <end position="195"/>
    </location>
</feature>
<sequence length="505" mass="58484">MPVHWNYTAEDKSRLEMKRDEEEALICPEVNTENGQSPMGNQGKEKDPNESRVMIFRNDLQGIRAIAIMSVMLFHFYPSVFPNGYVGVDQIIAVSLTAGLILLNSRQNVNFLTSKYIVYIGHISYSLYLVHWPIYIIFKQNFIETAAGLGCSLIVSVLAAIVITELFEKAYLQANVKVVCFIIACLYVINFTTIYEQEDVEFFERKTKWLERLFTPVCSSEKLQEYRNCNIPFTSANLRQEQVLLINYLFDINDVPYLSYKKCSYRSGEPWGWCDLPQERNTSAHKILVIGNSYAANQGRIIHEMCYRPDVEMKIFTIPGCDMFTYSQEFEHCVNSHDNFREVVDEYKPNILFILARYIRWLTFPKRNVTLEAEGVVKQTTARLLELSRNVKDHVFVLNAIPRPILNFPSIHANAIRGHKQMEPAMYLNSTMDMEYARERLAKSVSMCSKCSIIDYDPVFTTNGTFQVYDNRTKVILINTSWHFTPLGLNRLRPLYKSVCENIGY</sequence>
<dbReference type="PANTHER" id="PTHR23028">
    <property type="entry name" value="ACETYLTRANSFERASE"/>
    <property type="match status" value="1"/>
</dbReference>
<dbReference type="PANTHER" id="PTHR23028:SF127">
    <property type="entry name" value="ACYL_TRANSF_3 DOMAIN-CONTAINING PROTEIN-RELATED"/>
    <property type="match status" value="1"/>
</dbReference>
<keyword evidence="1" id="KW-0812">Transmembrane</keyword>
<feature type="domain" description="SGNH" evidence="2">
    <location>
        <begin position="263"/>
        <end position="497"/>
    </location>
</feature>
<dbReference type="Pfam" id="PF19040">
    <property type="entry name" value="SGNH"/>
    <property type="match status" value="1"/>
</dbReference>
<accession>A0A016WST3</accession>
<dbReference type="InterPro" id="IPR050879">
    <property type="entry name" value="Acyltransferase_3"/>
</dbReference>
<dbReference type="GO" id="GO:0000271">
    <property type="term" value="P:polysaccharide biosynthetic process"/>
    <property type="evidence" value="ECO:0007669"/>
    <property type="project" value="TreeGrafter"/>
</dbReference>
<evidence type="ECO:0000259" key="2">
    <source>
        <dbReference type="Pfam" id="PF19040"/>
    </source>
</evidence>
<dbReference type="GO" id="GO:0016020">
    <property type="term" value="C:membrane"/>
    <property type="evidence" value="ECO:0007669"/>
    <property type="project" value="TreeGrafter"/>
</dbReference>
<dbReference type="EMBL" id="JARK01000120">
    <property type="protein sequence ID" value="EYC42715.1"/>
    <property type="molecule type" value="Genomic_DNA"/>
</dbReference>
<feature type="transmembrane region" description="Helical" evidence="1">
    <location>
        <begin position="62"/>
        <end position="78"/>
    </location>
</feature>
<reference evidence="4" key="1">
    <citation type="journal article" date="2015" name="Nat. Genet.">
        <title>The genome and transcriptome of the zoonotic hookworm Ancylostoma ceylanicum identify infection-specific gene families.</title>
        <authorList>
            <person name="Schwarz E.M."/>
            <person name="Hu Y."/>
            <person name="Antoshechkin I."/>
            <person name="Miller M.M."/>
            <person name="Sternberg P.W."/>
            <person name="Aroian R.V."/>
        </authorList>
    </citation>
    <scope>NUCLEOTIDE SEQUENCE</scope>
    <source>
        <strain evidence="4">HY135</strain>
    </source>
</reference>
<feature type="transmembrane region" description="Helical" evidence="1">
    <location>
        <begin position="146"/>
        <end position="167"/>
    </location>
</feature>
<keyword evidence="4" id="KW-1185">Reference proteome</keyword>
<protein>
    <recommendedName>
        <fullName evidence="2">SGNH domain-containing protein</fullName>
    </recommendedName>
</protein>
<proteinExistence type="predicted"/>
<keyword evidence="1" id="KW-0472">Membrane</keyword>
<dbReference type="InterPro" id="IPR043968">
    <property type="entry name" value="SGNH"/>
</dbReference>
<evidence type="ECO:0000313" key="3">
    <source>
        <dbReference type="EMBL" id="EYC42715.1"/>
    </source>
</evidence>
<dbReference type="AlphaFoldDB" id="A0A016WST3"/>
<feature type="transmembrane region" description="Helical" evidence="1">
    <location>
        <begin position="84"/>
        <end position="104"/>
    </location>
</feature>
<dbReference type="OrthoDB" id="5825384at2759"/>
<feature type="transmembrane region" description="Helical" evidence="1">
    <location>
        <begin position="116"/>
        <end position="134"/>
    </location>
</feature>
<organism evidence="3 4">
    <name type="scientific">Ancylostoma ceylanicum</name>
    <dbReference type="NCBI Taxonomy" id="53326"/>
    <lineage>
        <taxon>Eukaryota</taxon>
        <taxon>Metazoa</taxon>
        <taxon>Ecdysozoa</taxon>
        <taxon>Nematoda</taxon>
        <taxon>Chromadorea</taxon>
        <taxon>Rhabditida</taxon>
        <taxon>Rhabditina</taxon>
        <taxon>Rhabditomorpha</taxon>
        <taxon>Strongyloidea</taxon>
        <taxon>Ancylostomatidae</taxon>
        <taxon>Ancylostomatinae</taxon>
        <taxon>Ancylostoma</taxon>
    </lineage>
</organism>